<dbReference type="SMART" id="SM00225">
    <property type="entry name" value="BTB"/>
    <property type="match status" value="1"/>
</dbReference>
<dbReference type="SMART" id="SM00875">
    <property type="entry name" value="BACK"/>
    <property type="match status" value="1"/>
</dbReference>
<gene>
    <name evidence="4" type="ORF">FSP39_020808</name>
</gene>
<dbReference type="Pfam" id="PF07707">
    <property type="entry name" value="BACK"/>
    <property type="match status" value="1"/>
</dbReference>
<dbReference type="Proteomes" id="UP001186944">
    <property type="component" value="Unassembled WGS sequence"/>
</dbReference>
<keyword evidence="5" id="KW-1185">Reference proteome</keyword>
<dbReference type="Gene3D" id="1.25.40.420">
    <property type="match status" value="1"/>
</dbReference>
<dbReference type="InterPro" id="IPR038648">
    <property type="entry name" value="PHR_sf"/>
</dbReference>
<dbReference type="InterPro" id="IPR011705">
    <property type="entry name" value="BACK"/>
</dbReference>
<evidence type="ECO:0000313" key="4">
    <source>
        <dbReference type="EMBL" id="KAK3084888.1"/>
    </source>
</evidence>
<dbReference type="AlphaFoldDB" id="A0AA88XI28"/>
<evidence type="ECO:0000313" key="5">
    <source>
        <dbReference type="Proteomes" id="UP001186944"/>
    </source>
</evidence>
<dbReference type="Pfam" id="PF00651">
    <property type="entry name" value="BTB"/>
    <property type="match status" value="1"/>
</dbReference>
<dbReference type="Gene3D" id="3.30.710.10">
    <property type="entry name" value="Potassium Channel Kv1.1, Chain A"/>
    <property type="match status" value="1"/>
</dbReference>
<dbReference type="GO" id="GO:0022008">
    <property type="term" value="P:neurogenesis"/>
    <property type="evidence" value="ECO:0007669"/>
    <property type="project" value="TreeGrafter"/>
</dbReference>
<sequence>MGTTYDWQTNKNIIECNRHMLANDVACDVGFRVGPDHVFIGAHKYVLISRSCVFYAMFQGLMANHSKERISIPDINSDTFKQMLEYIYCEDTKVEAKNALPLLYAARKYCLAGLESKCVRVMQHGITVDNVCHMYKQADKFDELELKKKCLEFIIHHSKDILKSVSFTELPFHLVKEIVKSDELECKEDVICDAVLRWSEMECLRNEVIVCAQNQRYFLGGILYYLRLPLLDEHYFNKIIIKADILSPEESRNLRKYFNGVDTEVKRFKTSKRTAGDNLTLNWRFGPVSCIHNEETAISFTASHDVLVEGVQIDGSGYEEDQYDVTIHILDIENRDLAKTRQRIHISKKQKIHKVVFPAAPKVDKGYKYIVMVKVQGQHNYYGASGRSHLHLQSQTPTMINPEGDFSRTVTKKDQVPAILVKPYIYS</sequence>
<dbReference type="PANTHER" id="PTHR45774">
    <property type="entry name" value="BTB/POZ DOMAIN-CONTAINING"/>
    <property type="match status" value="1"/>
</dbReference>
<dbReference type="GO" id="GO:0005829">
    <property type="term" value="C:cytosol"/>
    <property type="evidence" value="ECO:0007669"/>
    <property type="project" value="TreeGrafter"/>
</dbReference>
<proteinExistence type="predicted"/>
<reference evidence="4" key="1">
    <citation type="submission" date="2019-08" db="EMBL/GenBank/DDBJ databases">
        <title>The improved chromosome-level genome for the pearl oyster Pinctada fucata martensii using PacBio sequencing and Hi-C.</title>
        <authorList>
            <person name="Zheng Z."/>
        </authorList>
    </citation>
    <scope>NUCLEOTIDE SEQUENCE</scope>
    <source>
        <strain evidence="4">ZZ-2019</strain>
        <tissue evidence="4">Adductor muscle</tissue>
    </source>
</reference>
<dbReference type="InterPro" id="IPR000210">
    <property type="entry name" value="BTB/POZ_dom"/>
</dbReference>
<dbReference type="PANTHER" id="PTHR45774:SF4">
    <property type="entry name" value="AXUNDEAD, ISOFORM F"/>
    <property type="match status" value="1"/>
</dbReference>
<protein>
    <recommendedName>
        <fullName evidence="3">BTB domain-containing protein</fullName>
    </recommendedName>
</protein>
<dbReference type="SUPFAM" id="SSF54695">
    <property type="entry name" value="POZ domain"/>
    <property type="match status" value="1"/>
</dbReference>
<dbReference type="InterPro" id="IPR011333">
    <property type="entry name" value="SKP1/BTB/POZ_sf"/>
</dbReference>
<name>A0AA88XI28_PINIB</name>
<dbReference type="Gene3D" id="2.60.120.820">
    <property type="entry name" value="PHR domain"/>
    <property type="match status" value="1"/>
</dbReference>
<evidence type="ECO:0000259" key="3">
    <source>
        <dbReference type="PROSITE" id="PS50097"/>
    </source>
</evidence>
<keyword evidence="2" id="KW-0963">Cytoplasm</keyword>
<accession>A0AA88XI28</accession>
<dbReference type="EMBL" id="VSWD01000013">
    <property type="protein sequence ID" value="KAK3084888.1"/>
    <property type="molecule type" value="Genomic_DNA"/>
</dbReference>
<evidence type="ECO:0000256" key="2">
    <source>
        <dbReference type="ARBA" id="ARBA00022490"/>
    </source>
</evidence>
<evidence type="ECO:0000256" key="1">
    <source>
        <dbReference type="ARBA" id="ARBA00004496"/>
    </source>
</evidence>
<organism evidence="4 5">
    <name type="scientific">Pinctada imbricata</name>
    <name type="common">Atlantic pearl-oyster</name>
    <name type="synonym">Pinctada martensii</name>
    <dbReference type="NCBI Taxonomy" id="66713"/>
    <lineage>
        <taxon>Eukaryota</taxon>
        <taxon>Metazoa</taxon>
        <taxon>Spiralia</taxon>
        <taxon>Lophotrochozoa</taxon>
        <taxon>Mollusca</taxon>
        <taxon>Bivalvia</taxon>
        <taxon>Autobranchia</taxon>
        <taxon>Pteriomorphia</taxon>
        <taxon>Pterioida</taxon>
        <taxon>Pterioidea</taxon>
        <taxon>Pteriidae</taxon>
        <taxon>Pinctada</taxon>
    </lineage>
</organism>
<comment type="subcellular location">
    <subcellularLocation>
        <location evidence="1">Cytoplasm</location>
    </subcellularLocation>
</comment>
<comment type="caution">
    <text evidence="4">The sequence shown here is derived from an EMBL/GenBank/DDBJ whole genome shotgun (WGS) entry which is preliminary data.</text>
</comment>
<dbReference type="PROSITE" id="PS50097">
    <property type="entry name" value="BTB"/>
    <property type="match status" value="1"/>
</dbReference>
<dbReference type="Pfam" id="PF08005">
    <property type="entry name" value="PHR"/>
    <property type="match status" value="1"/>
</dbReference>
<dbReference type="InterPro" id="IPR012983">
    <property type="entry name" value="PHR"/>
</dbReference>
<feature type="domain" description="BTB" evidence="3">
    <location>
        <begin position="27"/>
        <end position="96"/>
    </location>
</feature>